<dbReference type="InterPro" id="IPR051599">
    <property type="entry name" value="Cell_Envelope_Assoc"/>
</dbReference>
<dbReference type="OrthoDB" id="9809813at2"/>
<name>A0A418VCA0_9DEIO</name>
<evidence type="ECO:0000259" key="2">
    <source>
        <dbReference type="Pfam" id="PF02698"/>
    </source>
</evidence>
<comment type="caution">
    <text evidence="3">The sequence shown here is derived from an EMBL/GenBank/DDBJ whole genome shotgun (WGS) entry which is preliminary data.</text>
</comment>
<keyword evidence="1" id="KW-1133">Transmembrane helix</keyword>
<keyword evidence="1" id="KW-0472">Membrane</keyword>
<sequence>MSVLAAFVGGVRATTGLLLLLTAVCGLLGIYRPARRLLQVGGSVLVALLFLCLMTPILRGPLAALTLKETPVQADAVVVLGGGVQCGTRALASSSFTRLIMGLQLWREGYAPVVTVSEQSGLIGAANCPKMSVLEREYIRRLYPTGGPQVLTLRNVTTTRDEASRVGEYARIRGWNRVLLVTSPSHSRRAAGIFRAYGVRVVSVPAPEILFDETLPTPEDRLYALKTLLYEGLSRVKFSLGGTPER</sequence>
<dbReference type="GO" id="GO:0043164">
    <property type="term" value="P:Gram-negative-bacterium-type cell wall biogenesis"/>
    <property type="evidence" value="ECO:0007669"/>
    <property type="project" value="TreeGrafter"/>
</dbReference>
<evidence type="ECO:0000256" key="1">
    <source>
        <dbReference type="SAM" id="Phobius"/>
    </source>
</evidence>
<proteinExistence type="predicted"/>
<keyword evidence="4" id="KW-1185">Reference proteome</keyword>
<reference evidence="3 4" key="1">
    <citation type="submission" date="2018-09" db="EMBL/GenBank/DDBJ databases">
        <authorList>
            <person name="Zhu H."/>
        </authorList>
    </citation>
    <scope>NUCLEOTIDE SEQUENCE [LARGE SCALE GENOMIC DNA]</scope>
    <source>
        <strain evidence="3 4">K2S05-167</strain>
    </source>
</reference>
<keyword evidence="1" id="KW-0812">Transmembrane</keyword>
<feature type="transmembrane region" description="Helical" evidence="1">
    <location>
        <begin position="6"/>
        <end position="30"/>
    </location>
</feature>
<dbReference type="CDD" id="cd06259">
    <property type="entry name" value="YdcF-like"/>
    <property type="match status" value="1"/>
</dbReference>
<dbReference type="AlphaFoldDB" id="A0A418VCA0"/>
<feature type="transmembrane region" description="Helical" evidence="1">
    <location>
        <begin position="37"/>
        <end position="58"/>
    </location>
</feature>
<evidence type="ECO:0000313" key="3">
    <source>
        <dbReference type="EMBL" id="RJF73630.1"/>
    </source>
</evidence>
<feature type="domain" description="DUF218" evidence="2">
    <location>
        <begin position="75"/>
        <end position="231"/>
    </location>
</feature>
<organism evidence="3 4">
    <name type="scientific">Deinococcus cavernae</name>
    <dbReference type="NCBI Taxonomy" id="2320857"/>
    <lineage>
        <taxon>Bacteria</taxon>
        <taxon>Thermotogati</taxon>
        <taxon>Deinococcota</taxon>
        <taxon>Deinococci</taxon>
        <taxon>Deinococcales</taxon>
        <taxon>Deinococcaceae</taxon>
        <taxon>Deinococcus</taxon>
    </lineage>
</organism>
<dbReference type="EMBL" id="QYUJ01000014">
    <property type="protein sequence ID" value="RJF73630.1"/>
    <property type="molecule type" value="Genomic_DNA"/>
</dbReference>
<accession>A0A418VCA0</accession>
<evidence type="ECO:0000313" key="4">
    <source>
        <dbReference type="Proteomes" id="UP000286287"/>
    </source>
</evidence>
<dbReference type="InterPro" id="IPR003848">
    <property type="entry name" value="DUF218"/>
</dbReference>
<dbReference type="PANTHER" id="PTHR30336">
    <property type="entry name" value="INNER MEMBRANE PROTEIN, PROBABLE PERMEASE"/>
    <property type="match status" value="1"/>
</dbReference>
<gene>
    <name evidence="3" type="ORF">D3875_09195</name>
</gene>
<dbReference type="GO" id="GO:0005886">
    <property type="term" value="C:plasma membrane"/>
    <property type="evidence" value="ECO:0007669"/>
    <property type="project" value="TreeGrafter"/>
</dbReference>
<dbReference type="GO" id="GO:0000270">
    <property type="term" value="P:peptidoglycan metabolic process"/>
    <property type="evidence" value="ECO:0007669"/>
    <property type="project" value="TreeGrafter"/>
</dbReference>
<dbReference type="Pfam" id="PF02698">
    <property type="entry name" value="DUF218"/>
    <property type="match status" value="1"/>
</dbReference>
<dbReference type="PANTHER" id="PTHR30336:SF4">
    <property type="entry name" value="ENVELOPE BIOGENESIS FACTOR ELYC"/>
    <property type="match status" value="1"/>
</dbReference>
<dbReference type="Proteomes" id="UP000286287">
    <property type="component" value="Unassembled WGS sequence"/>
</dbReference>
<protein>
    <submittedName>
        <fullName evidence="3">YdcF family protein</fullName>
    </submittedName>
</protein>